<evidence type="ECO:0000259" key="2">
    <source>
        <dbReference type="Pfam" id="PF01035"/>
    </source>
</evidence>
<dbReference type="OrthoDB" id="9132167at2"/>
<dbReference type="PANTHER" id="PTHR42942">
    <property type="entry name" value="6-O-METHYLGUANINE DNA METHYLTRANSFERASE"/>
    <property type="match status" value="1"/>
</dbReference>
<dbReference type="Gene3D" id="1.10.10.10">
    <property type="entry name" value="Winged helix-like DNA-binding domain superfamily/Winged helix DNA-binding domain"/>
    <property type="match status" value="1"/>
</dbReference>
<feature type="domain" description="Methylated-DNA-[protein]-cysteine S-methyltransferase DNA binding" evidence="2">
    <location>
        <begin position="5"/>
        <end position="79"/>
    </location>
</feature>
<gene>
    <name evidence="3" type="ORF">SAMN05216553_11119</name>
</gene>
<keyword evidence="3" id="KW-0238">DNA-binding</keyword>
<accession>A0A1G7WS20</accession>
<dbReference type="InterPro" id="IPR052520">
    <property type="entry name" value="ATL_DNA_repair"/>
</dbReference>
<dbReference type="RefSeq" id="WP_090053089.1">
    <property type="nucleotide sequence ID" value="NZ_FNCC01000011.1"/>
</dbReference>
<keyword evidence="1" id="KW-0227">DNA damage</keyword>
<dbReference type="InterPro" id="IPR036388">
    <property type="entry name" value="WH-like_DNA-bd_sf"/>
</dbReference>
<dbReference type="GO" id="GO:0006281">
    <property type="term" value="P:DNA repair"/>
    <property type="evidence" value="ECO:0007669"/>
    <property type="project" value="InterPro"/>
</dbReference>
<sequence>MDEEIHERVRDYIKAIPRGRVATYGDIADLAKAPSPRLVGRILNEDGHDLPWQRVLKADGTCAPHLRDIQLQLLHEEGVPNLDGKVNLRDHRWEQARKPEPEEPPGLW</sequence>
<dbReference type="SUPFAM" id="SSF46767">
    <property type="entry name" value="Methylated DNA-protein cysteine methyltransferase, C-terminal domain"/>
    <property type="match status" value="1"/>
</dbReference>
<dbReference type="InterPro" id="IPR014048">
    <property type="entry name" value="MethylDNA_cys_MeTrfase_DNA-bd"/>
</dbReference>
<dbReference type="GO" id="GO:0003677">
    <property type="term" value="F:DNA binding"/>
    <property type="evidence" value="ECO:0007669"/>
    <property type="project" value="UniProtKB-KW"/>
</dbReference>
<dbReference type="InterPro" id="IPR036217">
    <property type="entry name" value="MethylDNA_cys_MeTrfase_DNAb"/>
</dbReference>
<organism evidence="3 4">
    <name type="scientific">Lentzea fradiae</name>
    <dbReference type="NCBI Taxonomy" id="200378"/>
    <lineage>
        <taxon>Bacteria</taxon>
        <taxon>Bacillati</taxon>
        <taxon>Actinomycetota</taxon>
        <taxon>Actinomycetes</taxon>
        <taxon>Pseudonocardiales</taxon>
        <taxon>Pseudonocardiaceae</taxon>
        <taxon>Lentzea</taxon>
    </lineage>
</organism>
<dbReference type="PANTHER" id="PTHR42942:SF1">
    <property type="entry name" value="ALKYLTRANSFERASE-LIKE PROTEIN 1"/>
    <property type="match status" value="1"/>
</dbReference>
<protein>
    <submittedName>
        <fullName evidence="3">Alkylated DNA nucleotide flippase Atl1, participates in nucleotide excision repair, Ada-like DNA-binding domain</fullName>
    </submittedName>
</protein>
<name>A0A1G7WS20_9PSEU</name>
<dbReference type="STRING" id="200378.SAMN05216553_11119"/>
<reference evidence="4" key="1">
    <citation type="submission" date="2016-10" db="EMBL/GenBank/DDBJ databases">
        <authorList>
            <person name="Varghese N."/>
            <person name="Submissions S."/>
        </authorList>
    </citation>
    <scope>NUCLEOTIDE SEQUENCE [LARGE SCALE GENOMIC DNA]</scope>
    <source>
        <strain evidence="4">CGMCC 4.3506</strain>
    </source>
</reference>
<proteinExistence type="predicted"/>
<evidence type="ECO:0000313" key="3">
    <source>
        <dbReference type="EMBL" id="SDG74751.1"/>
    </source>
</evidence>
<dbReference type="Pfam" id="PF01035">
    <property type="entry name" value="DNA_binding_1"/>
    <property type="match status" value="1"/>
</dbReference>
<evidence type="ECO:0000313" key="4">
    <source>
        <dbReference type="Proteomes" id="UP000199623"/>
    </source>
</evidence>
<dbReference type="EMBL" id="FNCC01000011">
    <property type="protein sequence ID" value="SDG74751.1"/>
    <property type="molecule type" value="Genomic_DNA"/>
</dbReference>
<keyword evidence="4" id="KW-1185">Reference proteome</keyword>
<dbReference type="CDD" id="cd06445">
    <property type="entry name" value="ATase"/>
    <property type="match status" value="1"/>
</dbReference>
<dbReference type="AlphaFoldDB" id="A0A1G7WS20"/>
<dbReference type="GO" id="GO:0003824">
    <property type="term" value="F:catalytic activity"/>
    <property type="evidence" value="ECO:0007669"/>
    <property type="project" value="InterPro"/>
</dbReference>
<dbReference type="Proteomes" id="UP000199623">
    <property type="component" value="Unassembled WGS sequence"/>
</dbReference>
<evidence type="ECO:0000256" key="1">
    <source>
        <dbReference type="ARBA" id="ARBA00022763"/>
    </source>
</evidence>